<reference evidence="14 15" key="1">
    <citation type="submission" date="2016-06" db="EMBL/GenBank/DDBJ databases">
        <authorList>
            <person name="Kjaerup R.B."/>
            <person name="Dalgaard T.S."/>
            <person name="Juul-Madsen H.R."/>
        </authorList>
    </citation>
    <scope>NUCLEOTIDE SEQUENCE [LARGE SCALE GENOMIC DNA]</scope>
    <source>
        <strain evidence="14">3</strain>
    </source>
</reference>
<dbReference type="Gene3D" id="1.20.272.10">
    <property type="match status" value="1"/>
</dbReference>
<dbReference type="PANTHER" id="PTHR11669:SF0">
    <property type="entry name" value="PROTEIN STICHEL-LIKE 2"/>
    <property type="match status" value="1"/>
</dbReference>
<dbReference type="FunFam" id="1.20.272.10:FF:000003">
    <property type="entry name" value="DNA polymerase III subunit gamma/tau"/>
    <property type="match status" value="1"/>
</dbReference>
<evidence type="ECO:0000313" key="14">
    <source>
        <dbReference type="EMBL" id="SBT04836.1"/>
    </source>
</evidence>
<evidence type="ECO:0000256" key="8">
    <source>
        <dbReference type="ARBA" id="ARBA00022840"/>
    </source>
</evidence>
<dbReference type="PRINTS" id="PR00300">
    <property type="entry name" value="CLPPROTEASEA"/>
</dbReference>
<evidence type="ECO:0000256" key="6">
    <source>
        <dbReference type="ARBA" id="ARBA00022741"/>
    </source>
</evidence>
<dbReference type="EMBL" id="FLQX01000093">
    <property type="protein sequence ID" value="SBT04836.1"/>
    <property type="molecule type" value="Genomic_DNA"/>
</dbReference>
<keyword evidence="6 11" id="KW-0547">Nucleotide-binding</keyword>
<dbReference type="NCBIfam" id="NF004046">
    <property type="entry name" value="PRK05563.1"/>
    <property type="match status" value="1"/>
</dbReference>
<feature type="compositionally biased region" description="Low complexity" evidence="12">
    <location>
        <begin position="396"/>
        <end position="414"/>
    </location>
</feature>
<dbReference type="EC" id="2.7.7.7" evidence="11"/>
<feature type="compositionally biased region" description="Basic and acidic residues" evidence="12">
    <location>
        <begin position="386"/>
        <end position="395"/>
    </location>
</feature>
<evidence type="ECO:0000256" key="1">
    <source>
        <dbReference type="ARBA" id="ARBA00006360"/>
    </source>
</evidence>
<dbReference type="InterPro" id="IPR012763">
    <property type="entry name" value="DNA_pol_III_sug/sutau_N"/>
</dbReference>
<dbReference type="NCBIfam" id="NF005942">
    <property type="entry name" value="PRK07994.1"/>
    <property type="match status" value="1"/>
</dbReference>
<dbReference type="GO" id="GO:0046872">
    <property type="term" value="F:metal ion binding"/>
    <property type="evidence" value="ECO:0007669"/>
    <property type="project" value="UniProtKB-KW"/>
</dbReference>
<accession>A0A1A8XJG8</accession>
<dbReference type="SMART" id="SM00382">
    <property type="entry name" value="AAA"/>
    <property type="match status" value="1"/>
</dbReference>
<dbReference type="STRING" id="1860102.ACCAA_190014"/>
<dbReference type="Gene3D" id="1.10.8.60">
    <property type="match status" value="1"/>
</dbReference>
<keyword evidence="5" id="KW-0479">Metal-binding</keyword>
<dbReference type="InterPro" id="IPR050238">
    <property type="entry name" value="DNA_Rep/Repair_Clamp_Loader"/>
</dbReference>
<dbReference type="InterPro" id="IPR022754">
    <property type="entry name" value="DNA_pol_III_gamma-3"/>
</dbReference>
<protein>
    <recommendedName>
        <fullName evidence="11">DNA polymerase III subunit gamma/tau</fullName>
        <ecNumber evidence="11">2.7.7.7</ecNumber>
    </recommendedName>
</protein>
<dbReference type="Pfam" id="PF13177">
    <property type="entry name" value="DNA_pol3_delta2"/>
    <property type="match status" value="1"/>
</dbReference>
<comment type="subunit">
    <text evidence="11">DNA polymerase III contains a core (composed of alpha, epsilon and theta chains) that associates with a tau subunit. This core dimerizes to form the POLIII' complex. PolIII' associates with the gamma complex (composed of gamma, delta, delta', psi and chi chains) and with the beta chain to form the complete DNA polymerase III complex.</text>
</comment>
<feature type="domain" description="AAA+ ATPase" evidence="13">
    <location>
        <begin position="37"/>
        <end position="179"/>
    </location>
</feature>
<gene>
    <name evidence="11" type="primary">dnaX</name>
    <name evidence="14" type="ORF">ACCAA_190014</name>
</gene>
<feature type="region of interest" description="Disordered" evidence="12">
    <location>
        <begin position="364"/>
        <end position="419"/>
    </location>
</feature>
<evidence type="ECO:0000256" key="3">
    <source>
        <dbReference type="ARBA" id="ARBA00022695"/>
    </source>
</evidence>
<comment type="catalytic activity">
    <reaction evidence="10 11">
        <text>DNA(n) + a 2'-deoxyribonucleoside 5'-triphosphate = DNA(n+1) + diphosphate</text>
        <dbReference type="Rhea" id="RHEA:22508"/>
        <dbReference type="Rhea" id="RHEA-COMP:17339"/>
        <dbReference type="Rhea" id="RHEA-COMP:17340"/>
        <dbReference type="ChEBI" id="CHEBI:33019"/>
        <dbReference type="ChEBI" id="CHEBI:61560"/>
        <dbReference type="ChEBI" id="CHEBI:173112"/>
        <dbReference type="EC" id="2.7.7.7"/>
    </reaction>
</comment>
<dbReference type="InterPro" id="IPR027417">
    <property type="entry name" value="P-loop_NTPase"/>
</dbReference>
<keyword evidence="3 11" id="KW-0548">Nucleotidyltransferase</keyword>
<dbReference type="Gene3D" id="3.40.50.300">
    <property type="entry name" value="P-loop containing nucleotide triphosphate hydrolases"/>
    <property type="match status" value="1"/>
</dbReference>
<dbReference type="InterPro" id="IPR001270">
    <property type="entry name" value="ClpA/B"/>
</dbReference>
<dbReference type="GO" id="GO:0005524">
    <property type="term" value="F:ATP binding"/>
    <property type="evidence" value="ECO:0007669"/>
    <property type="project" value="UniProtKB-KW"/>
</dbReference>
<keyword evidence="9 11" id="KW-0239">DNA-directed DNA polymerase</keyword>
<dbReference type="InterPro" id="IPR021029">
    <property type="entry name" value="DNA_pol_III_tau_dom-5"/>
</dbReference>
<dbReference type="GO" id="GO:0003677">
    <property type="term" value="F:DNA binding"/>
    <property type="evidence" value="ECO:0007669"/>
    <property type="project" value="InterPro"/>
</dbReference>
<dbReference type="Pfam" id="PF12170">
    <property type="entry name" value="DNA_pol3_tau_5"/>
    <property type="match status" value="1"/>
</dbReference>
<dbReference type="GO" id="GO:0006261">
    <property type="term" value="P:DNA-templated DNA replication"/>
    <property type="evidence" value="ECO:0007669"/>
    <property type="project" value="TreeGrafter"/>
</dbReference>
<dbReference type="FunFam" id="3.40.50.300:FF:000014">
    <property type="entry name" value="DNA polymerase III subunit gamma/tau"/>
    <property type="match status" value="1"/>
</dbReference>
<organism evidence="14 15">
    <name type="scientific">Candidatus Accumulibacter aalborgensis</name>
    <dbReference type="NCBI Taxonomy" id="1860102"/>
    <lineage>
        <taxon>Bacteria</taxon>
        <taxon>Pseudomonadati</taxon>
        <taxon>Pseudomonadota</taxon>
        <taxon>Betaproteobacteria</taxon>
        <taxon>Candidatus Accumulibacter</taxon>
    </lineage>
</organism>
<keyword evidence="2 11" id="KW-0808">Transferase</keyword>
<dbReference type="InterPro" id="IPR003593">
    <property type="entry name" value="AAA+_ATPase"/>
</dbReference>
<evidence type="ECO:0000256" key="11">
    <source>
        <dbReference type="RuleBase" id="RU364063"/>
    </source>
</evidence>
<evidence type="ECO:0000313" key="15">
    <source>
        <dbReference type="Proteomes" id="UP000199169"/>
    </source>
</evidence>
<dbReference type="Pfam" id="PF12169">
    <property type="entry name" value="DNA_pol3_gamma3"/>
    <property type="match status" value="1"/>
</dbReference>
<dbReference type="InterPro" id="IPR045085">
    <property type="entry name" value="HLD_clamp_pol_III_gamma_tau"/>
</dbReference>
<dbReference type="PANTHER" id="PTHR11669">
    <property type="entry name" value="REPLICATION FACTOR C / DNA POLYMERASE III GAMMA-TAU SUBUNIT"/>
    <property type="match status" value="1"/>
</dbReference>
<evidence type="ECO:0000256" key="2">
    <source>
        <dbReference type="ARBA" id="ARBA00022679"/>
    </source>
</evidence>
<dbReference type="SUPFAM" id="SSF48019">
    <property type="entry name" value="post-AAA+ oligomerization domain-like"/>
    <property type="match status" value="1"/>
</dbReference>
<comment type="function">
    <text evidence="11">DNA polymerase III is a complex, multichain enzyme responsible for most of the replicative synthesis in bacteria. This DNA polymerase also exhibits 3' to 5' exonuclease activity.</text>
</comment>
<keyword evidence="15" id="KW-1185">Reference proteome</keyword>
<dbReference type="SUPFAM" id="SSF52540">
    <property type="entry name" value="P-loop containing nucleoside triphosphate hydrolases"/>
    <property type="match status" value="1"/>
</dbReference>
<keyword evidence="8 11" id="KW-0067">ATP-binding</keyword>
<evidence type="ECO:0000256" key="4">
    <source>
        <dbReference type="ARBA" id="ARBA00022705"/>
    </source>
</evidence>
<dbReference type="Gene3D" id="3.30.300.150">
    <property type="entry name" value="DNA polymerase III, tau subunit, domain V"/>
    <property type="match status" value="1"/>
</dbReference>
<proteinExistence type="inferred from homology"/>
<dbReference type="CDD" id="cd18137">
    <property type="entry name" value="HLD_clamp_pol_III_gamma_tau"/>
    <property type="match status" value="1"/>
</dbReference>
<evidence type="ECO:0000256" key="12">
    <source>
        <dbReference type="SAM" id="MobiDB-lite"/>
    </source>
</evidence>
<keyword evidence="7" id="KW-0862">Zinc</keyword>
<dbReference type="RefSeq" id="WP_186406197.1">
    <property type="nucleotide sequence ID" value="NZ_FLQX01000093.1"/>
</dbReference>
<comment type="similarity">
    <text evidence="1 11">Belongs to the DnaX/STICHEL family.</text>
</comment>
<dbReference type="InterPro" id="IPR038249">
    <property type="entry name" value="PolIII_tau_V_sf"/>
</dbReference>
<sequence>MSYQVLARKWRPRTFASLVGQEHVVRALTHALTAQRLHHAYLFTGTRGVGKTTLARILAKALNCETGITATPCGNCSSCREIDSGRFVDLLEVDAATNTKVDEMRQLLENAVYAPTRGRFKVYVIDEVHMLSNSAFNAMLKTLEEPPEHVKFILATTDPQKIPVTVLSRCLQFNLKQMTQPLIAGHLRHILEVEAISAETGALQLLARSAAGSMRDALSLLDQAIAHGAGQVEEAQVREMLGSVDLDQLFSILDALLAGDPAALLQVADEMAARSLSFDAALQEMASLFTRLQIAQLAPQAIADDMPERARILEIATALDPEFVQLAYQIAVHGRQELPLAPDEQAGFIMTLLRLYAFRPVSEDESGGRRAAGAQVRPAATPAGRAEAETARPAEPRALPSAGQPAQATAAAAQSRVDPAEPIRDWHAILAALRVGGMARELGQHCELRDLSGGRIVLRLSPRHRHLLIKPAQDKLQQSLVEHFGRPLQLAIELEEVAGDTPAAVAQRDRRERMDRAVASVEQDGFVREVIEMFDATLIESSIKPV</sequence>
<evidence type="ECO:0000256" key="5">
    <source>
        <dbReference type="ARBA" id="ARBA00022723"/>
    </source>
</evidence>
<keyword evidence="4 11" id="KW-0235">DNA replication</keyword>
<dbReference type="Pfam" id="PF22608">
    <property type="entry name" value="DNAX_ATPase_lid"/>
    <property type="match status" value="1"/>
</dbReference>
<evidence type="ECO:0000256" key="9">
    <source>
        <dbReference type="ARBA" id="ARBA00022932"/>
    </source>
</evidence>
<evidence type="ECO:0000256" key="10">
    <source>
        <dbReference type="ARBA" id="ARBA00049244"/>
    </source>
</evidence>
<dbReference type="AlphaFoldDB" id="A0A1A8XJG8"/>
<dbReference type="GO" id="GO:0003887">
    <property type="term" value="F:DNA-directed DNA polymerase activity"/>
    <property type="evidence" value="ECO:0007669"/>
    <property type="project" value="UniProtKB-KW"/>
</dbReference>
<evidence type="ECO:0000256" key="7">
    <source>
        <dbReference type="ARBA" id="ARBA00022833"/>
    </source>
</evidence>
<dbReference type="NCBIfam" id="TIGR02397">
    <property type="entry name" value="dnaX_nterm"/>
    <property type="match status" value="1"/>
</dbReference>
<dbReference type="CDD" id="cd00009">
    <property type="entry name" value="AAA"/>
    <property type="match status" value="1"/>
</dbReference>
<dbReference type="GO" id="GO:0009360">
    <property type="term" value="C:DNA polymerase III complex"/>
    <property type="evidence" value="ECO:0007669"/>
    <property type="project" value="InterPro"/>
</dbReference>
<evidence type="ECO:0000259" key="13">
    <source>
        <dbReference type="SMART" id="SM00382"/>
    </source>
</evidence>
<dbReference type="Proteomes" id="UP000199169">
    <property type="component" value="Unassembled WGS sequence"/>
</dbReference>
<name>A0A1A8XJG8_9PROT</name>
<dbReference type="FunFam" id="1.10.8.60:FF:000013">
    <property type="entry name" value="DNA polymerase III subunit gamma/tau"/>
    <property type="match status" value="1"/>
</dbReference>
<dbReference type="InterPro" id="IPR008921">
    <property type="entry name" value="DNA_pol3_clamp-load_cplx_C"/>
</dbReference>